<feature type="region of interest" description="Disordered" evidence="1">
    <location>
        <begin position="181"/>
        <end position="208"/>
    </location>
</feature>
<organism evidence="2 3">
    <name type="scientific">Blattamonas nauphoetae</name>
    <dbReference type="NCBI Taxonomy" id="2049346"/>
    <lineage>
        <taxon>Eukaryota</taxon>
        <taxon>Metamonada</taxon>
        <taxon>Preaxostyla</taxon>
        <taxon>Oxymonadida</taxon>
        <taxon>Blattamonas</taxon>
    </lineage>
</organism>
<gene>
    <name evidence="2" type="ORF">BLNAU_9295</name>
</gene>
<proteinExistence type="predicted"/>
<reference evidence="2 3" key="1">
    <citation type="journal article" date="2022" name="bioRxiv">
        <title>Genomics of Preaxostyla Flagellates Illuminates Evolutionary Transitions and the Path Towards Mitochondrial Loss.</title>
        <authorList>
            <person name="Novak L.V.F."/>
            <person name="Treitli S.C."/>
            <person name="Pyrih J."/>
            <person name="Halakuc P."/>
            <person name="Pipaliya S.V."/>
            <person name="Vacek V."/>
            <person name="Brzon O."/>
            <person name="Soukal P."/>
            <person name="Eme L."/>
            <person name="Dacks J.B."/>
            <person name="Karnkowska A."/>
            <person name="Elias M."/>
            <person name="Hampl V."/>
        </authorList>
    </citation>
    <scope>NUCLEOTIDE SEQUENCE [LARGE SCALE GENOMIC DNA]</scope>
    <source>
        <strain evidence="2">NAU3</strain>
        <tissue evidence="2">Gut</tissue>
    </source>
</reference>
<evidence type="ECO:0000313" key="3">
    <source>
        <dbReference type="Proteomes" id="UP001281761"/>
    </source>
</evidence>
<evidence type="ECO:0000313" key="2">
    <source>
        <dbReference type="EMBL" id="KAK2955759.1"/>
    </source>
</evidence>
<feature type="compositionally biased region" description="Basic and acidic residues" evidence="1">
    <location>
        <begin position="33"/>
        <end position="42"/>
    </location>
</feature>
<keyword evidence="3" id="KW-1185">Reference proteome</keyword>
<feature type="compositionally biased region" description="Basic and acidic residues" evidence="1">
    <location>
        <begin position="49"/>
        <end position="58"/>
    </location>
</feature>
<comment type="caution">
    <text evidence="2">The sequence shown here is derived from an EMBL/GenBank/DDBJ whole genome shotgun (WGS) entry which is preliminary data.</text>
</comment>
<protein>
    <submittedName>
        <fullName evidence="2">Uncharacterized protein</fullName>
    </submittedName>
</protein>
<accession>A0ABQ9XWA5</accession>
<dbReference type="EMBL" id="JARBJD010000063">
    <property type="protein sequence ID" value="KAK2955759.1"/>
    <property type="molecule type" value="Genomic_DNA"/>
</dbReference>
<feature type="region of interest" description="Disordered" evidence="1">
    <location>
        <begin position="1"/>
        <end position="84"/>
    </location>
</feature>
<sequence length="254" mass="27751">MLETRACRIGLGSRTGRPNDTEHASVAEEEAEAAGRDVDHSESASARSEGVDSNRSAEEAEQVAQAKWEGVVGEAERERGDPPQCRFQLLPLDIGKVVAEDFETGSDAVRFGSTPRLSTVLGKRGNGGEDTLLVELAQSDRFSVQTYRTHEWEEEERETTLVVGLERRRWTMGVMWTGRGGRGRGYRADGGRGRGWSQTGRDRPSAQPALLPLRHSRNSLARVGITPDTASCVIAGLATVRYTSVEQKGKQEGE</sequence>
<name>A0ABQ9XWA5_9EUKA</name>
<dbReference type="Proteomes" id="UP001281761">
    <property type="component" value="Unassembled WGS sequence"/>
</dbReference>
<evidence type="ECO:0000256" key="1">
    <source>
        <dbReference type="SAM" id="MobiDB-lite"/>
    </source>
</evidence>
<feature type="compositionally biased region" description="Basic and acidic residues" evidence="1">
    <location>
        <begin position="17"/>
        <end position="26"/>
    </location>
</feature>